<dbReference type="Proteomes" id="UP001243623">
    <property type="component" value="Chromosome"/>
</dbReference>
<evidence type="ECO:0000313" key="2">
    <source>
        <dbReference type="Proteomes" id="UP001243623"/>
    </source>
</evidence>
<keyword evidence="2" id="KW-1185">Reference proteome</keyword>
<dbReference type="RefSeq" id="WP_147670641.1">
    <property type="nucleotide sequence ID" value="NZ_CP120678.1"/>
</dbReference>
<accession>A0A9Y2ET59</accession>
<organism evidence="1 2">
    <name type="scientific">Selenobaculum gibii</name>
    <dbReference type="NCBI Taxonomy" id="3054208"/>
    <lineage>
        <taxon>Bacteria</taxon>
        <taxon>Bacillati</taxon>
        <taxon>Bacillota</taxon>
        <taxon>Negativicutes</taxon>
        <taxon>Selenomonadales</taxon>
        <taxon>Selenomonadaceae</taxon>
        <taxon>Selenobaculum</taxon>
    </lineage>
</organism>
<dbReference type="KEGG" id="sgbi:P3F81_05405"/>
<sequence length="77" mass="8899">MQGKFLQGVFWGGIMGAVVAMNWDKLAQKCPIMNELKKFVGDEQSDCHCSSHNHEHKSRNKSRKYIQARSHRILKDL</sequence>
<reference evidence="1" key="1">
    <citation type="submission" date="2023-03" db="EMBL/GenBank/DDBJ databases">
        <title>Selenobaculum gbiensis gen. nov. sp. nov., a new bacterium isolated from the gut microbiota of IBD patient.</title>
        <authorList>
            <person name="Yeo S."/>
            <person name="Park H."/>
            <person name="Huh C.S."/>
        </authorList>
    </citation>
    <scope>NUCLEOTIDE SEQUENCE</scope>
    <source>
        <strain evidence="1">ICN-92133</strain>
    </source>
</reference>
<proteinExistence type="predicted"/>
<gene>
    <name evidence="1" type="ORF">P3F81_05405</name>
</gene>
<protein>
    <submittedName>
        <fullName evidence="1">Uncharacterized protein</fullName>
    </submittedName>
</protein>
<name>A0A9Y2ET59_9FIRM</name>
<dbReference type="AlphaFoldDB" id="A0A9Y2ET59"/>
<dbReference type="EMBL" id="CP120678">
    <property type="protein sequence ID" value="WIW71733.1"/>
    <property type="molecule type" value="Genomic_DNA"/>
</dbReference>
<evidence type="ECO:0000313" key="1">
    <source>
        <dbReference type="EMBL" id="WIW71733.1"/>
    </source>
</evidence>